<evidence type="ECO:0000313" key="3">
    <source>
        <dbReference type="EMBL" id="KAL1800626.1"/>
    </source>
</evidence>
<dbReference type="Gene3D" id="1.25.40.10">
    <property type="entry name" value="Tetratricopeptide repeat domain"/>
    <property type="match status" value="2"/>
</dbReference>
<evidence type="ECO:0000256" key="1">
    <source>
        <dbReference type="SAM" id="Coils"/>
    </source>
</evidence>
<dbReference type="InterPro" id="IPR053137">
    <property type="entry name" value="NLR-like"/>
</dbReference>
<dbReference type="SUPFAM" id="SSF52540">
    <property type="entry name" value="P-loop containing nucleoside triphosphate hydrolases"/>
    <property type="match status" value="1"/>
</dbReference>
<dbReference type="PANTHER" id="PTHR46082">
    <property type="entry name" value="ATP/GTP-BINDING PROTEIN-RELATED"/>
    <property type="match status" value="1"/>
</dbReference>
<feature type="coiled-coil region" evidence="1">
    <location>
        <begin position="389"/>
        <end position="416"/>
    </location>
</feature>
<dbReference type="GeneID" id="96081290"/>
<sequence length="746" mass="83710">MAEFAALSVAASILQVIDISVRVAERLNEYRKKEDSLPTAFKHVSTRLPIFILALQNTNAKMEDMTDEARRALKPAIEECFSQIKKLETIINKVLFKPGDRGATRGWKSIKSVRYDSDVSDLEKVIRRYMEAMDYGLSSMALNSGTEKSSPQPISTCPFEREADFVERDIMSDVMTRCEPGSRSALIGIGGAGKSRIAIEYNYRIREAAPDTWVFWVTFDTPAGVAQGFRKIAKAVGLRGWDEKAVDIFTMVHDWLKDESNGPWTLVLDNVDSVDVLSAPASRVTSSIDNASPMPQIRDFITTSTKGSVLVTSRNAEAAQMITGNRAYHIEVDEMNESEAIALLKKKLSIKVIYTEAEAAELVKSVDFMPLAISQIAKNINMDYPRLTLSKATERIKALSEETAQLLEKRDHHSAEDLSRAALAALEVVKGPHCEDTLCSYHQLGLAIGVLNRHNESEKMFRRAYEGRQALLGFDHSDTLESANQLGAQLIMQKKYEEGEAMHMRTIEGYERVYGPRSAKTTILLAILTFTYMAHERFEQATVMHRKVLTIQKRDDGEEADDAYEGLRCLGILLIRQGKAAEAETIHRQVVEDTTRRLGLYHSETITSVSFLCEALVKQRKLDEAVAQYRSVTDIYTDLDNKEAQQKALLAMNGLAETLVQQGHFEQAEAVCRRFVLESERLLGADHCDILIGVRTLADTLTKQERYQEALVLYERAYIGIEKCCGADSPDTKLFLDDFNNAKRNI</sequence>
<dbReference type="InterPro" id="IPR027417">
    <property type="entry name" value="P-loop_NTPase"/>
</dbReference>
<proteinExistence type="predicted"/>
<dbReference type="Pfam" id="PF13374">
    <property type="entry name" value="TPR_10"/>
    <property type="match status" value="3"/>
</dbReference>
<dbReference type="Pfam" id="PF13424">
    <property type="entry name" value="TPR_12"/>
    <property type="match status" value="1"/>
</dbReference>
<evidence type="ECO:0000259" key="2">
    <source>
        <dbReference type="Pfam" id="PF17107"/>
    </source>
</evidence>
<organism evidence="3 4">
    <name type="scientific">Alternaria dauci</name>
    <dbReference type="NCBI Taxonomy" id="48095"/>
    <lineage>
        <taxon>Eukaryota</taxon>
        <taxon>Fungi</taxon>
        <taxon>Dikarya</taxon>
        <taxon>Ascomycota</taxon>
        <taxon>Pezizomycotina</taxon>
        <taxon>Dothideomycetes</taxon>
        <taxon>Pleosporomycetidae</taxon>
        <taxon>Pleosporales</taxon>
        <taxon>Pleosporineae</taxon>
        <taxon>Pleosporaceae</taxon>
        <taxon>Alternaria</taxon>
        <taxon>Alternaria sect. Porri</taxon>
    </lineage>
</organism>
<dbReference type="EMBL" id="JBHGVX010000001">
    <property type="protein sequence ID" value="KAL1800626.1"/>
    <property type="molecule type" value="Genomic_DNA"/>
</dbReference>
<keyword evidence="1" id="KW-0175">Coiled coil</keyword>
<dbReference type="Pfam" id="PF17107">
    <property type="entry name" value="SesA"/>
    <property type="match status" value="1"/>
</dbReference>
<name>A0ABR3UVY4_9PLEO</name>
<accession>A0ABR3UVY4</accession>
<evidence type="ECO:0000313" key="4">
    <source>
        <dbReference type="Proteomes" id="UP001578633"/>
    </source>
</evidence>
<feature type="domain" description="NACHT-NTPase and P-loop NTPases N-terminal" evidence="2">
    <location>
        <begin position="11"/>
        <end position="131"/>
    </location>
</feature>
<dbReference type="InterPro" id="IPR031352">
    <property type="entry name" value="SesA"/>
</dbReference>
<dbReference type="SUPFAM" id="SSF48452">
    <property type="entry name" value="TPR-like"/>
    <property type="match status" value="3"/>
</dbReference>
<dbReference type="Gene3D" id="3.40.50.300">
    <property type="entry name" value="P-loop containing nucleotide triphosphate hydrolases"/>
    <property type="match status" value="1"/>
</dbReference>
<dbReference type="Proteomes" id="UP001578633">
    <property type="component" value="Chromosome 1"/>
</dbReference>
<keyword evidence="4" id="KW-1185">Reference proteome</keyword>
<dbReference type="PANTHER" id="PTHR46082:SF6">
    <property type="entry name" value="AAA+ ATPASE DOMAIN-CONTAINING PROTEIN-RELATED"/>
    <property type="match status" value="1"/>
</dbReference>
<protein>
    <recommendedName>
        <fullName evidence="2">NACHT-NTPase and P-loop NTPases N-terminal domain-containing protein</fullName>
    </recommendedName>
</protein>
<dbReference type="InterPro" id="IPR011990">
    <property type="entry name" value="TPR-like_helical_dom_sf"/>
</dbReference>
<dbReference type="RefSeq" id="XP_069311210.1">
    <property type="nucleotide sequence ID" value="XM_069448322.1"/>
</dbReference>
<gene>
    <name evidence="3" type="ORF">ACET3X_000968</name>
</gene>
<reference evidence="3 4" key="1">
    <citation type="submission" date="2024-09" db="EMBL/GenBank/DDBJ databases">
        <title>T2T genomes of carrot and Alternaria dauci and their utility for understanding host-pathogen interaction during carrot leaf blight disease.</title>
        <authorList>
            <person name="Liu W."/>
            <person name="Xu S."/>
            <person name="Ou C."/>
            <person name="Liu X."/>
            <person name="Zhuang F."/>
            <person name="Deng X.W."/>
        </authorList>
    </citation>
    <scope>NUCLEOTIDE SEQUENCE [LARGE SCALE GENOMIC DNA]</scope>
    <source>
        <strain evidence="3 4">A2016</strain>
    </source>
</reference>
<comment type="caution">
    <text evidence="3">The sequence shown here is derived from an EMBL/GenBank/DDBJ whole genome shotgun (WGS) entry which is preliminary data.</text>
</comment>